<dbReference type="Gene3D" id="3.40.30.10">
    <property type="entry name" value="Glutaredoxin"/>
    <property type="match status" value="1"/>
</dbReference>
<gene>
    <name evidence="4" type="ORF">ODALV1_LOCUS7507</name>
</gene>
<dbReference type="PANTHER" id="PTHR12452:SF0">
    <property type="entry name" value="THIOREDOXIN DOMAIN-CONTAINING PROTEIN 17"/>
    <property type="match status" value="1"/>
</dbReference>
<dbReference type="InterPro" id="IPR036249">
    <property type="entry name" value="Thioredoxin-like_sf"/>
</dbReference>
<dbReference type="SUPFAM" id="SSF52833">
    <property type="entry name" value="Thioredoxin-like"/>
    <property type="match status" value="1"/>
</dbReference>
<evidence type="ECO:0000259" key="3">
    <source>
        <dbReference type="Pfam" id="PF06110"/>
    </source>
</evidence>
<evidence type="ECO:0000313" key="5">
    <source>
        <dbReference type="Proteomes" id="UP001642540"/>
    </source>
</evidence>
<dbReference type="InterPro" id="IPR010357">
    <property type="entry name" value="TXNDC17_dom"/>
</dbReference>
<evidence type="ECO:0000256" key="2">
    <source>
        <dbReference type="ARBA" id="ARBA00016949"/>
    </source>
</evidence>
<protein>
    <recommendedName>
        <fullName evidence="2">Thioredoxin domain-containing protein 17</fullName>
    </recommendedName>
</protein>
<comment type="caution">
    <text evidence="4">The sequence shown here is derived from an EMBL/GenBank/DDBJ whole genome shotgun (WGS) entry which is preliminary data.</text>
</comment>
<accession>A0ABP1Q5D2</accession>
<dbReference type="InterPro" id="IPR045108">
    <property type="entry name" value="TXNDC17-like"/>
</dbReference>
<sequence>MVFTDTEVIDGYENFQKRVATLEDKKSENDLVIFLFEGDGDANGESWCLDCREFEKVWKTVKTSTKLPDTGCLIRVRVGPKEKWKGKDDNPFKKDAKLKLTSVPTMIRWGTPKRLSGPDLLQTQNIMLLFE</sequence>
<comment type="similarity">
    <text evidence="1">Belongs to the thioredoxin family.</text>
</comment>
<dbReference type="EMBL" id="CAXLJM020000024">
    <property type="protein sequence ID" value="CAL8089941.1"/>
    <property type="molecule type" value="Genomic_DNA"/>
</dbReference>
<evidence type="ECO:0000256" key="1">
    <source>
        <dbReference type="ARBA" id="ARBA00008987"/>
    </source>
</evidence>
<reference evidence="4 5" key="1">
    <citation type="submission" date="2024-08" db="EMBL/GenBank/DDBJ databases">
        <authorList>
            <person name="Cucini C."/>
            <person name="Frati F."/>
        </authorList>
    </citation>
    <scope>NUCLEOTIDE SEQUENCE [LARGE SCALE GENOMIC DNA]</scope>
</reference>
<evidence type="ECO:0000313" key="4">
    <source>
        <dbReference type="EMBL" id="CAL8089941.1"/>
    </source>
</evidence>
<keyword evidence="5" id="KW-1185">Reference proteome</keyword>
<dbReference type="PANTHER" id="PTHR12452">
    <property type="entry name" value="42-9-9 PROTEIN-RELATED"/>
    <property type="match status" value="1"/>
</dbReference>
<feature type="domain" description="Thioredoxin" evidence="3">
    <location>
        <begin position="10"/>
        <end position="131"/>
    </location>
</feature>
<proteinExistence type="inferred from homology"/>
<name>A0ABP1Q5D2_9HEXA</name>
<organism evidence="4 5">
    <name type="scientific">Orchesella dallaii</name>
    <dbReference type="NCBI Taxonomy" id="48710"/>
    <lineage>
        <taxon>Eukaryota</taxon>
        <taxon>Metazoa</taxon>
        <taxon>Ecdysozoa</taxon>
        <taxon>Arthropoda</taxon>
        <taxon>Hexapoda</taxon>
        <taxon>Collembola</taxon>
        <taxon>Entomobryomorpha</taxon>
        <taxon>Entomobryoidea</taxon>
        <taxon>Orchesellidae</taxon>
        <taxon>Orchesellinae</taxon>
        <taxon>Orchesella</taxon>
    </lineage>
</organism>
<dbReference type="Pfam" id="PF06110">
    <property type="entry name" value="TXD17-like_Trx"/>
    <property type="match status" value="1"/>
</dbReference>
<dbReference type="Proteomes" id="UP001642540">
    <property type="component" value="Unassembled WGS sequence"/>
</dbReference>